<name>A0ABM9UMZ9_SARVE</name>
<evidence type="ECO:0000313" key="4">
    <source>
        <dbReference type="Proteomes" id="UP000095488"/>
    </source>
</evidence>
<dbReference type="Pfam" id="PF07859">
    <property type="entry name" value="Abhydrolase_3"/>
    <property type="match status" value="1"/>
</dbReference>
<dbReference type="InterPro" id="IPR029058">
    <property type="entry name" value="AB_hydrolase_fold"/>
</dbReference>
<protein>
    <submittedName>
        <fullName evidence="3">Monoterpene epsilon-lactone hydrolase</fullName>
        <ecNumber evidence="3">3.1.1.83</ecNumber>
    </submittedName>
</protein>
<dbReference type="EMBL" id="CYZR01000002">
    <property type="protein sequence ID" value="CUN58545.1"/>
    <property type="molecule type" value="Genomic_DNA"/>
</dbReference>
<accession>A0ABM9UMZ9</accession>
<dbReference type="Proteomes" id="UP000095488">
    <property type="component" value="Unassembled WGS sequence"/>
</dbReference>
<dbReference type="PANTHER" id="PTHR48081">
    <property type="entry name" value="AB HYDROLASE SUPERFAMILY PROTEIN C4A8.06C"/>
    <property type="match status" value="1"/>
</dbReference>
<dbReference type="GO" id="GO:0016787">
    <property type="term" value="F:hydrolase activity"/>
    <property type="evidence" value="ECO:0007669"/>
    <property type="project" value="UniProtKB-KW"/>
</dbReference>
<keyword evidence="4" id="KW-1185">Reference proteome</keyword>
<evidence type="ECO:0000313" key="3">
    <source>
        <dbReference type="EMBL" id="CUN58545.1"/>
    </source>
</evidence>
<evidence type="ECO:0000256" key="1">
    <source>
        <dbReference type="ARBA" id="ARBA00022801"/>
    </source>
</evidence>
<reference evidence="3 4" key="1">
    <citation type="submission" date="2015-09" db="EMBL/GenBank/DDBJ databases">
        <authorList>
            <consortium name="Pathogen Informatics"/>
        </authorList>
    </citation>
    <scope>NUCLEOTIDE SEQUENCE [LARGE SCALE GENOMIC DNA]</scope>
    <source>
        <strain evidence="3 4">2789STDY5834858</strain>
    </source>
</reference>
<gene>
    <name evidence="3" type="primary">mlhB</name>
    <name evidence="3" type="ORF">ERS852473_00552</name>
</gene>
<evidence type="ECO:0000259" key="2">
    <source>
        <dbReference type="Pfam" id="PF07859"/>
    </source>
</evidence>
<dbReference type="SUPFAM" id="SSF53474">
    <property type="entry name" value="alpha/beta-Hydrolases"/>
    <property type="match status" value="1"/>
</dbReference>
<dbReference type="InterPro" id="IPR013094">
    <property type="entry name" value="AB_hydrolase_3"/>
</dbReference>
<keyword evidence="1 3" id="KW-0378">Hydrolase</keyword>
<comment type="caution">
    <text evidence="3">The sequence shown here is derived from an EMBL/GenBank/DDBJ whole genome shotgun (WGS) entry which is preliminary data.</text>
</comment>
<dbReference type="RefSeq" id="WP_055257443.1">
    <property type="nucleotide sequence ID" value="NZ_CABIXL010000002.1"/>
</dbReference>
<dbReference type="EC" id="3.1.1.83" evidence="3"/>
<dbReference type="PANTHER" id="PTHR48081:SF8">
    <property type="entry name" value="ALPHA_BETA HYDROLASE FOLD-3 DOMAIN-CONTAINING PROTEIN-RELATED"/>
    <property type="match status" value="1"/>
</dbReference>
<feature type="domain" description="Alpha/beta hydrolase fold-3" evidence="2">
    <location>
        <begin position="67"/>
        <end position="264"/>
    </location>
</feature>
<proteinExistence type="predicted"/>
<sequence>MSFSAWCLRTTFRIFDVKHGGGKFLMNGGDYSNPPDKMLKGLHKECRQVNGQNVFTLYKNKGNKKAILYLHGGSYINSFAKAHWKFLINIANKTNRDIIAPDYPLVPRTYKESYEMVIEIYNDMLKKYNNDNIIIMGDSAGGGFALGFCMYLRDNNIPLPQKNIMISPYLDMAETNPDIAAMEKNDPWLSYELAEETTKYAGEDDLHTPYLSPMYGELDNLNDMYIFFGTYDMLYPDGIKFKRMCEEKQIKLKFTEKKKMMHVYPILPVKEAKEALKDILEIINEN</sequence>
<dbReference type="InterPro" id="IPR050300">
    <property type="entry name" value="GDXG_lipolytic_enzyme"/>
</dbReference>
<dbReference type="Gene3D" id="3.40.50.1820">
    <property type="entry name" value="alpha/beta hydrolase"/>
    <property type="match status" value="1"/>
</dbReference>
<organism evidence="3 4">
    <name type="scientific">Sarcina ventriculi</name>
    <name type="common">Clostridium ventriculi</name>
    <dbReference type="NCBI Taxonomy" id="1267"/>
    <lineage>
        <taxon>Bacteria</taxon>
        <taxon>Bacillati</taxon>
        <taxon>Bacillota</taxon>
        <taxon>Clostridia</taxon>
        <taxon>Eubacteriales</taxon>
        <taxon>Clostridiaceae</taxon>
        <taxon>Sarcina</taxon>
    </lineage>
</organism>